<dbReference type="FunFam" id="3.40.1080.20:FF:000001">
    <property type="entry name" value="Acetyl-CoA hydrolase Ach1"/>
    <property type="match status" value="1"/>
</dbReference>
<dbReference type="Gene3D" id="3.40.1080.10">
    <property type="entry name" value="Glutaconate Coenzyme A-transferase"/>
    <property type="match status" value="1"/>
</dbReference>
<feature type="domain" description="Acetyl-CoA hydrolase/transferase N-terminal" evidence="4">
    <location>
        <begin position="13"/>
        <end position="205"/>
    </location>
</feature>
<reference evidence="6 7" key="1">
    <citation type="submission" date="2019-06" db="EMBL/GenBank/DDBJ databases">
        <title>Cerasibacillus sp. nov., isolated from maize field.</title>
        <authorList>
            <person name="Lin S.-Y."/>
            <person name="Tsai C.-F."/>
            <person name="Young C.-C."/>
        </authorList>
    </citation>
    <scope>NUCLEOTIDE SEQUENCE [LARGE SCALE GENOMIC DNA]</scope>
    <source>
        <strain evidence="6 7">CC-CFT480</strain>
    </source>
</reference>
<name>A0A5C8NFV7_9BACI</name>
<dbReference type="InterPro" id="IPR017821">
    <property type="entry name" value="Succinate_CoA_transferase"/>
</dbReference>
<dbReference type="Pfam" id="PF13336">
    <property type="entry name" value="AcetylCoA_hyd_C"/>
    <property type="match status" value="1"/>
</dbReference>
<proteinExistence type="inferred from homology"/>
<dbReference type="NCBIfam" id="TIGR03458">
    <property type="entry name" value="YgfH_subfam"/>
    <property type="match status" value="1"/>
</dbReference>
<feature type="binding site" evidence="3">
    <location>
        <position position="408"/>
    </location>
    <ligand>
        <name>CoA</name>
        <dbReference type="ChEBI" id="CHEBI:57287"/>
    </ligand>
</feature>
<dbReference type="PANTHER" id="PTHR43609:SF1">
    <property type="entry name" value="ACETYL-COA HYDROLASE"/>
    <property type="match status" value="1"/>
</dbReference>
<organism evidence="6 7">
    <name type="scientific">Cerasibacillus terrae</name>
    <dbReference type="NCBI Taxonomy" id="2498845"/>
    <lineage>
        <taxon>Bacteria</taxon>
        <taxon>Bacillati</taxon>
        <taxon>Bacillota</taxon>
        <taxon>Bacilli</taxon>
        <taxon>Bacillales</taxon>
        <taxon>Bacillaceae</taxon>
        <taxon>Cerasibacillus</taxon>
    </lineage>
</organism>
<dbReference type="GO" id="GO:0003986">
    <property type="term" value="F:acetyl-CoA hydrolase activity"/>
    <property type="evidence" value="ECO:0007669"/>
    <property type="project" value="TreeGrafter"/>
</dbReference>
<comment type="caution">
    <text evidence="6">The sequence shown here is derived from an EMBL/GenBank/DDBJ whole genome shotgun (WGS) entry which is preliminary data.</text>
</comment>
<evidence type="ECO:0000256" key="2">
    <source>
        <dbReference type="PIRSR" id="PIRSR617821-1"/>
    </source>
</evidence>
<dbReference type="SUPFAM" id="SSF100950">
    <property type="entry name" value="NagB/RpiA/CoA transferase-like"/>
    <property type="match status" value="2"/>
</dbReference>
<evidence type="ECO:0000259" key="5">
    <source>
        <dbReference type="Pfam" id="PF13336"/>
    </source>
</evidence>
<dbReference type="Proteomes" id="UP000321574">
    <property type="component" value="Unassembled WGS sequence"/>
</dbReference>
<feature type="domain" description="Acetyl-CoA hydrolase/transferase C-terminal" evidence="5">
    <location>
        <begin position="332"/>
        <end position="467"/>
    </location>
</feature>
<evidence type="ECO:0000259" key="4">
    <source>
        <dbReference type="Pfam" id="PF02550"/>
    </source>
</evidence>
<protein>
    <submittedName>
        <fullName evidence="6">Succinate CoA transferase</fullName>
    </submittedName>
</protein>
<dbReference type="InterPro" id="IPR046433">
    <property type="entry name" value="ActCoA_hydro"/>
</dbReference>
<dbReference type="PANTHER" id="PTHR43609">
    <property type="entry name" value="ACETYL-COA HYDROLASE"/>
    <property type="match status" value="1"/>
</dbReference>
<dbReference type="GO" id="GO:0006084">
    <property type="term" value="P:acetyl-CoA metabolic process"/>
    <property type="evidence" value="ECO:0007669"/>
    <property type="project" value="InterPro"/>
</dbReference>
<evidence type="ECO:0000256" key="3">
    <source>
        <dbReference type="PIRSR" id="PIRSR617821-2"/>
    </source>
</evidence>
<dbReference type="GO" id="GO:0008775">
    <property type="term" value="F:acetate CoA-transferase activity"/>
    <property type="evidence" value="ECO:0007669"/>
    <property type="project" value="InterPro"/>
</dbReference>
<dbReference type="RefSeq" id="WP_147670656.1">
    <property type="nucleotide sequence ID" value="NZ_VDUW01000016.1"/>
</dbReference>
<feature type="active site" description="5-glutamyl coenzyme A thioester intermediate" evidence="2">
    <location>
        <position position="294"/>
    </location>
</feature>
<accession>A0A5C8NFV7</accession>
<keyword evidence="7" id="KW-1185">Reference proteome</keyword>
<dbReference type="Pfam" id="PF02550">
    <property type="entry name" value="AcetylCoA_hydro"/>
    <property type="match status" value="1"/>
</dbReference>
<dbReference type="InterPro" id="IPR037171">
    <property type="entry name" value="NagB/RpiA_transferase-like"/>
</dbReference>
<feature type="binding site" evidence="3">
    <location>
        <position position="364"/>
    </location>
    <ligand>
        <name>CoA</name>
        <dbReference type="ChEBI" id="CHEBI:57287"/>
    </ligand>
</feature>
<dbReference type="AlphaFoldDB" id="A0A5C8NFV7"/>
<dbReference type="EMBL" id="VDUW01000016">
    <property type="protein sequence ID" value="TXL57851.1"/>
    <property type="molecule type" value="Genomic_DNA"/>
</dbReference>
<comment type="similarity">
    <text evidence="1">Belongs to the acetyl-CoA hydrolase/transferase family.</text>
</comment>
<keyword evidence="6" id="KW-0808">Transferase</keyword>
<dbReference type="OrthoDB" id="9801795at2"/>
<dbReference type="GO" id="GO:0006083">
    <property type="term" value="P:acetate metabolic process"/>
    <property type="evidence" value="ECO:0007669"/>
    <property type="project" value="InterPro"/>
</dbReference>
<dbReference type="InterPro" id="IPR003702">
    <property type="entry name" value="ActCoA_hydro_N"/>
</dbReference>
<evidence type="ECO:0000313" key="6">
    <source>
        <dbReference type="EMBL" id="TXL57851.1"/>
    </source>
</evidence>
<gene>
    <name evidence="6" type="ORF">FHP05_14675</name>
</gene>
<dbReference type="Gene3D" id="3.30.750.70">
    <property type="entry name" value="4-hydroxybutyrate coenzyme like domains"/>
    <property type="match status" value="1"/>
</dbReference>
<sequence length="505" mass="56130">MGVVLEDLQDTIRNKEFLKKVVPVEEAVTWIQDGMVLGVSGFALFGEPKFFLQKLAERGKQENFKVDLYTGASMGPSADGAMVESDLIGFRLPYQANPILRKQINKGKVTYIDQHLSQTSESLRQDIIGPIDYAVIEATAITEDGLLIPSGSIGNSPIFIEQAKNIIIEVNLNLPKEYEGIHDIYIPELQGERNPIPMKHPSDRFGEKGIRIDLDKVRGIIISNENDSPSPLFEPNEITQEIANNLLSFLDEEIELGRLTEELAPIQSGVGSVANAVLSGMKHSRFKNIVIASEVIQDGVFDLIEAGVVKFAYATAFSLSEKRVASLKSDLAKHQDKIMLRPQEISNHPEVIRRLGIISFNTAIEIDIYGNVNSTHINGTHIMNGIGGSGDFARNAKISIFVTPSTAKDGKISTIVPFVSHIDHTNHDVDIIVTEYGYVDMRGLAPREIAEQLIENCMHPIYREQARRYFEEAKQVSGGNTPHILHKAHAWHLHFQKHGTMLLDE</sequence>
<dbReference type="InterPro" id="IPR026888">
    <property type="entry name" value="AcetylCoA_hyd_C"/>
</dbReference>
<feature type="binding site" evidence="3">
    <location>
        <position position="384"/>
    </location>
    <ligand>
        <name>CoA</name>
        <dbReference type="ChEBI" id="CHEBI:57287"/>
    </ligand>
</feature>
<feature type="binding site" evidence="3">
    <location>
        <position position="388"/>
    </location>
    <ligand>
        <name>CoA</name>
        <dbReference type="ChEBI" id="CHEBI:57287"/>
    </ligand>
</feature>
<dbReference type="Gene3D" id="3.40.1080.20">
    <property type="entry name" value="Acetyl-CoA hydrolase/transferase C-terminal domain"/>
    <property type="match status" value="1"/>
</dbReference>
<evidence type="ECO:0000313" key="7">
    <source>
        <dbReference type="Proteomes" id="UP000321574"/>
    </source>
</evidence>
<dbReference type="InterPro" id="IPR038460">
    <property type="entry name" value="AcetylCoA_hyd_C_sf"/>
</dbReference>
<feature type="binding site" evidence="3">
    <location>
        <begin position="269"/>
        <end position="273"/>
    </location>
    <ligand>
        <name>CoA</name>
        <dbReference type="ChEBI" id="CHEBI:57287"/>
    </ligand>
</feature>
<evidence type="ECO:0000256" key="1">
    <source>
        <dbReference type="ARBA" id="ARBA00009632"/>
    </source>
</evidence>